<evidence type="ECO:0000256" key="1">
    <source>
        <dbReference type="ARBA" id="ARBA00010617"/>
    </source>
</evidence>
<keyword evidence="6" id="KW-1133">Transmembrane helix</keyword>
<dbReference type="AlphaFoldDB" id="A0AAV1EFX8"/>
<evidence type="ECO:0000256" key="3">
    <source>
        <dbReference type="ARBA" id="ARBA00022723"/>
    </source>
</evidence>
<keyword evidence="3" id="KW-0479">Metal-binding</keyword>
<evidence type="ECO:0000256" key="6">
    <source>
        <dbReference type="SAM" id="Phobius"/>
    </source>
</evidence>
<gene>
    <name evidence="7" type="ORF">OLC1_LOCUS24432</name>
</gene>
<dbReference type="PANTHER" id="PTHR47955">
    <property type="entry name" value="CYTOCHROME P450 FAMILY 71 PROTEIN"/>
    <property type="match status" value="1"/>
</dbReference>
<dbReference type="GO" id="GO:0004497">
    <property type="term" value="F:monooxygenase activity"/>
    <property type="evidence" value="ECO:0007669"/>
    <property type="project" value="UniProtKB-KW"/>
</dbReference>
<keyword evidence="4" id="KW-0560">Oxidoreductase</keyword>
<protein>
    <submittedName>
        <fullName evidence="7">OLC1v1020195C1</fullName>
    </submittedName>
</protein>
<evidence type="ECO:0000256" key="5">
    <source>
        <dbReference type="ARBA" id="ARBA00023004"/>
    </source>
</evidence>
<sequence>MDLAFSWIPIVFLIAFLMSLNIIKKKWKKEEIRNAIKKKLPPGPRKLPIIGNLHNLMGPLPHHALNNLSQKYGDLMHLQMGEVSAIVASSPRPAKDILKTHDLAFTNKKILLQQNVRSFGSIRQDEVSKLVASIREQALMMQSKQGINVTKKVSSYTSSMVCKAAFGRAFGEEYRDKLVKYQKEVLAWTSGFDVSDIFPSLKILHHLSLMKPKLARLHTKIDEILDTIIQEHIENPVGSNSEFNQLRRSG</sequence>
<evidence type="ECO:0000256" key="2">
    <source>
        <dbReference type="ARBA" id="ARBA00022617"/>
    </source>
</evidence>
<dbReference type="GO" id="GO:0020037">
    <property type="term" value="F:heme binding"/>
    <property type="evidence" value="ECO:0007669"/>
    <property type="project" value="InterPro"/>
</dbReference>
<name>A0AAV1EFX8_OLDCO</name>
<keyword evidence="8" id="KW-1185">Reference proteome</keyword>
<proteinExistence type="inferred from homology"/>
<reference evidence="7" key="1">
    <citation type="submission" date="2023-03" db="EMBL/GenBank/DDBJ databases">
        <authorList>
            <person name="Julca I."/>
        </authorList>
    </citation>
    <scope>NUCLEOTIDE SEQUENCE</scope>
</reference>
<dbReference type="Pfam" id="PF00067">
    <property type="entry name" value="p450"/>
    <property type="match status" value="2"/>
</dbReference>
<evidence type="ECO:0000313" key="7">
    <source>
        <dbReference type="EMBL" id="CAI9118603.1"/>
    </source>
</evidence>
<keyword evidence="6" id="KW-0472">Membrane</keyword>
<dbReference type="Gene3D" id="1.10.630.10">
    <property type="entry name" value="Cytochrome P450"/>
    <property type="match status" value="1"/>
</dbReference>
<dbReference type="InterPro" id="IPR036396">
    <property type="entry name" value="Cyt_P450_sf"/>
</dbReference>
<feature type="transmembrane region" description="Helical" evidence="6">
    <location>
        <begin position="6"/>
        <end position="23"/>
    </location>
</feature>
<organism evidence="7 8">
    <name type="scientific">Oldenlandia corymbosa var. corymbosa</name>
    <dbReference type="NCBI Taxonomy" id="529605"/>
    <lineage>
        <taxon>Eukaryota</taxon>
        <taxon>Viridiplantae</taxon>
        <taxon>Streptophyta</taxon>
        <taxon>Embryophyta</taxon>
        <taxon>Tracheophyta</taxon>
        <taxon>Spermatophyta</taxon>
        <taxon>Magnoliopsida</taxon>
        <taxon>eudicotyledons</taxon>
        <taxon>Gunneridae</taxon>
        <taxon>Pentapetalae</taxon>
        <taxon>asterids</taxon>
        <taxon>lamiids</taxon>
        <taxon>Gentianales</taxon>
        <taxon>Rubiaceae</taxon>
        <taxon>Rubioideae</taxon>
        <taxon>Spermacoceae</taxon>
        <taxon>Hedyotis-Oldenlandia complex</taxon>
        <taxon>Oldenlandia</taxon>
    </lineage>
</organism>
<dbReference type="GO" id="GO:0016020">
    <property type="term" value="C:membrane"/>
    <property type="evidence" value="ECO:0007669"/>
    <property type="project" value="UniProtKB-SubCell"/>
</dbReference>
<dbReference type="EMBL" id="OX459126">
    <property type="protein sequence ID" value="CAI9118603.1"/>
    <property type="molecule type" value="Genomic_DNA"/>
</dbReference>
<dbReference type="GO" id="GO:0005506">
    <property type="term" value="F:iron ion binding"/>
    <property type="evidence" value="ECO:0007669"/>
    <property type="project" value="InterPro"/>
</dbReference>
<keyword evidence="6" id="KW-0812">Transmembrane</keyword>
<keyword evidence="2" id="KW-0349">Heme</keyword>
<keyword evidence="5" id="KW-0408">Iron</keyword>
<dbReference type="PANTHER" id="PTHR47955:SF8">
    <property type="entry name" value="CYTOCHROME P450 71D11-LIKE"/>
    <property type="match status" value="1"/>
</dbReference>
<accession>A0AAV1EFX8</accession>
<evidence type="ECO:0000256" key="4">
    <source>
        <dbReference type="ARBA" id="ARBA00023002"/>
    </source>
</evidence>
<dbReference type="InterPro" id="IPR001128">
    <property type="entry name" value="Cyt_P450"/>
</dbReference>
<dbReference type="Proteomes" id="UP001161247">
    <property type="component" value="Chromosome 9"/>
</dbReference>
<evidence type="ECO:0000313" key="8">
    <source>
        <dbReference type="Proteomes" id="UP001161247"/>
    </source>
</evidence>
<comment type="similarity">
    <text evidence="1">Belongs to the cytochrome P450 family.</text>
</comment>
<dbReference type="GO" id="GO:0016705">
    <property type="term" value="F:oxidoreductase activity, acting on paired donors, with incorporation or reduction of molecular oxygen"/>
    <property type="evidence" value="ECO:0007669"/>
    <property type="project" value="InterPro"/>
</dbReference>
<dbReference type="SUPFAM" id="SSF48264">
    <property type="entry name" value="Cytochrome P450"/>
    <property type="match status" value="1"/>
</dbReference>